<feature type="transmembrane region" description="Helical" evidence="7">
    <location>
        <begin position="137"/>
        <end position="156"/>
    </location>
</feature>
<feature type="transmembrane region" description="Helical" evidence="7">
    <location>
        <begin position="176"/>
        <end position="197"/>
    </location>
</feature>
<feature type="transmembrane region" description="Helical" evidence="7">
    <location>
        <begin position="58"/>
        <end position="79"/>
    </location>
</feature>
<dbReference type="RefSeq" id="WP_265281089.1">
    <property type="nucleotide sequence ID" value="NZ_QZCW01000001.1"/>
</dbReference>
<feature type="transmembrane region" description="Helical" evidence="7">
    <location>
        <begin position="91"/>
        <end position="116"/>
    </location>
</feature>
<dbReference type="EMBL" id="QZCW01000001">
    <property type="protein sequence ID" value="MCW5320300.1"/>
    <property type="molecule type" value="Genomic_DNA"/>
</dbReference>
<gene>
    <name evidence="8" type="ORF">D5039_03620</name>
</gene>
<protein>
    <submittedName>
        <fullName evidence="8">Chromate transporter</fullName>
    </submittedName>
</protein>
<keyword evidence="9" id="KW-1185">Reference proteome</keyword>
<evidence type="ECO:0000256" key="4">
    <source>
        <dbReference type="ARBA" id="ARBA00022692"/>
    </source>
</evidence>
<organism evidence="8 9">
    <name type="scientific">Verminephrobacter aporrectodeae subsp. tuberculatae</name>
    <dbReference type="NCBI Taxonomy" id="1110392"/>
    <lineage>
        <taxon>Bacteria</taxon>
        <taxon>Pseudomonadati</taxon>
        <taxon>Pseudomonadota</taxon>
        <taxon>Betaproteobacteria</taxon>
        <taxon>Burkholderiales</taxon>
        <taxon>Comamonadaceae</taxon>
        <taxon>Verminephrobacter</taxon>
    </lineage>
</organism>
<evidence type="ECO:0000256" key="6">
    <source>
        <dbReference type="ARBA" id="ARBA00023136"/>
    </source>
</evidence>
<accession>A0ABT3KR72</accession>
<dbReference type="PANTHER" id="PTHR43663:SF1">
    <property type="entry name" value="CHROMATE TRANSPORTER"/>
    <property type="match status" value="1"/>
</dbReference>
<feature type="transmembrane region" description="Helical" evidence="7">
    <location>
        <begin position="18"/>
        <end position="37"/>
    </location>
</feature>
<evidence type="ECO:0000256" key="5">
    <source>
        <dbReference type="ARBA" id="ARBA00022989"/>
    </source>
</evidence>
<evidence type="ECO:0000256" key="2">
    <source>
        <dbReference type="ARBA" id="ARBA00005262"/>
    </source>
</evidence>
<dbReference type="InterPro" id="IPR052518">
    <property type="entry name" value="CHR_Transporter"/>
</dbReference>
<keyword evidence="5 7" id="KW-1133">Transmembrane helix</keyword>
<sequence>MTPAAQFSAFGASDWLQLFLYHLSLSLLTVGGVLPVAPEMHRFLVERQAWLSDPQFSASIAIAQAAPGPNVLFVALLGWNVGINAGGGGIASGLLGALGMALCMLGVLLPSSLLTWSAARWGQRNRARRAVRAFKQGMAPVVIGLLLATAWVLARAHGVPATDWPLWLLSAASMLLVWRTRLHLLWLLGAGALLGALDWV</sequence>
<evidence type="ECO:0000313" key="9">
    <source>
        <dbReference type="Proteomes" id="UP001208935"/>
    </source>
</evidence>
<comment type="similarity">
    <text evidence="2">Belongs to the chromate ion transporter (CHR) (TC 2.A.51) family.</text>
</comment>
<keyword evidence="4 7" id="KW-0812">Transmembrane</keyword>
<dbReference type="PANTHER" id="PTHR43663">
    <property type="entry name" value="CHROMATE TRANSPORT PROTEIN-RELATED"/>
    <property type="match status" value="1"/>
</dbReference>
<comment type="subcellular location">
    <subcellularLocation>
        <location evidence="1">Cell membrane</location>
        <topology evidence="1">Multi-pass membrane protein</topology>
    </subcellularLocation>
</comment>
<dbReference type="InterPro" id="IPR003370">
    <property type="entry name" value="Chromate_transpt"/>
</dbReference>
<proteinExistence type="inferred from homology"/>
<reference evidence="9" key="1">
    <citation type="submission" date="2023-07" db="EMBL/GenBank/DDBJ databases">
        <title>Verminephrobacter genomes.</title>
        <authorList>
            <person name="Lund M.B."/>
        </authorList>
    </citation>
    <scope>NUCLEOTIDE SEQUENCE [LARGE SCALE GENOMIC DNA]</scope>
    <source>
        <strain evidence="9">AtM5-05</strain>
    </source>
</reference>
<dbReference type="Pfam" id="PF02417">
    <property type="entry name" value="Chromate_transp"/>
    <property type="match status" value="1"/>
</dbReference>
<comment type="caution">
    <text evidence="8">The sequence shown here is derived from an EMBL/GenBank/DDBJ whole genome shotgun (WGS) entry which is preliminary data.</text>
</comment>
<evidence type="ECO:0000256" key="1">
    <source>
        <dbReference type="ARBA" id="ARBA00004651"/>
    </source>
</evidence>
<name>A0ABT3KR72_9BURK</name>
<dbReference type="Proteomes" id="UP001208935">
    <property type="component" value="Unassembled WGS sequence"/>
</dbReference>
<evidence type="ECO:0000313" key="8">
    <source>
        <dbReference type="EMBL" id="MCW5320300.1"/>
    </source>
</evidence>
<keyword evidence="3" id="KW-1003">Cell membrane</keyword>
<evidence type="ECO:0000256" key="7">
    <source>
        <dbReference type="SAM" id="Phobius"/>
    </source>
</evidence>
<evidence type="ECO:0000256" key="3">
    <source>
        <dbReference type="ARBA" id="ARBA00022475"/>
    </source>
</evidence>
<keyword evidence="6 7" id="KW-0472">Membrane</keyword>